<dbReference type="InterPro" id="IPR005225">
    <property type="entry name" value="Small_GTP-bd"/>
</dbReference>
<keyword evidence="7" id="KW-0342">GTP-binding</keyword>
<evidence type="ECO:0000256" key="6">
    <source>
        <dbReference type="ARBA" id="ARBA00022927"/>
    </source>
</evidence>
<dbReference type="InterPro" id="IPR001806">
    <property type="entry name" value="Small_GTPase"/>
</dbReference>
<evidence type="ECO:0000256" key="4">
    <source>
        <dbReference type="ARBA" id="ARBA00022475"/>
    </source>
</evidence>
<dbReference type="GO" id="GO:0005886">
    <property type="term" value="C:plasma membrane"/>
    <property type="evidence" value="ECO:0007669"/>
    <property type="project" value="UniProtKB-SubCell"/>
</dbReference>
<evidence type="ECO:0000313" key="12">
    <source>
        <dbReference type="EMBL" id="PWZ05072.1"/>
    </source>
</evidence>
<evidence type="ECO:0000256" key="7">
    <source>
        <dbReference type="ARBA" id="ARBA00023134"/>
    </source>
</evidence>
<keyword evidence="5" id="KW-0547">Nucleotide-binding</keyword>
<evidence type="ECO:0000256" key="5">
    <source>
        <dbReference type="ARBA" id="ARBA00022741"/>
    </source>
</evidence>
<evidence type="ECO:0000256" key="8">
    <source>
        <dbReference type="ARBA" id="ARBA00023136"/>
    </source>
</evidence>
<protein>
    <submittedName>
        <fullName evidence="12">Ras-related protein RABC2a</fullName>
    </submittedName>
</protein>
<evidence type="ECO:0000256" key="11">
    <source>
        <dbReference type="SAM" id="MobiDB-lite"/>
    </source>
</evidence>
<dbReference type="PROSITE" id="PS51420">
    <property type="entry name" value="RHO"/>
    <property type="match status" value="1"/>
</dbReference>
<dbReference type="NCBIfam" id="TIGR00231">
    <property type="entry name" value="small_GTP"/>
    <property type="match status" value="1"/>
</dbReference>
<dbReference type="InterPro" id="IPR050227">
    <property type="entry name" value="Rab"/>
</dbReference>
<organism evidence="12 13">
    <name type="scientific">Zea mays</name>
    <name type="common">Maize</name>
    <dbReference type="NCBI Taxonomy" id="4577"/>
    <lineage>
        <taxon>Eukaryota</taxon>
        <taxon>Viridiplantae</taxon>
        <taxon>Streptophyta</taxon>
        <taxon>Embryophyta</taxon>
        <taxon>Tracheophyta</taxon>
        <taxon>Spermatophyta</taxon>
        <taxon>Magnoliopsida</taxon>
        <taxon>Liliopsida</taxon>
        <taxon>Poales</taxon>
        <taxon>Poaceae</taxon>
        <taxon>PACMAD clade</taxon>
        <taxon>Panicoideae</taxon>
        <taxon>Andropogonodae</taxon>
        <taxon>Andropogoneae</taxon>
        <taxon>Tripsacinae</taxon>
        <taxon>Zea</taxon>
    </lineage>
</organism>
<feature type="region of interest" description="Disordered" evidence="11">
    <location>
        <begin position="1"/>
        <end position="40"/>
    </location>
</feature>
<dbReference type="InterPro" id="IPR027417">
    <property type="entry name" value="P-loop_NTPase"/>
</dbReference>
<dbReference type="PRINTS" id="PR00449">
    <property type="entry name" value="RASTRNSFRMNG"/>
</dbReference>
<evidence type="ECO:0000256" key="3">
    <source>
        <dbReference type="ARBA" id="ARBA00022448"/>
    </source>
</evidence>
<dbReference type="SUPFAM" id="SSF52540">
    <property type="entry name" value="P-loop containing nucleoside triphosphate hydrolases"/>
    <property type="match status" value="1"/>
</dbReference>
<comment type="function">
    <text evidence="10">Intracellular vesicle trafficking and protein transport.</text>
</comment>
<sequence>MKKQNHARHVAVAGGPSPQPGTPPARASRPSTASERRSPPDAARLLVTPFRFAFLPLSPFIPIGARPPSRTNPLAPAFPGASLRFARDSIQASLVGGMASSPASSYDCSFKVLLIGDSAVGKSSLLVSFVSAAHIDDDIAPTIGVDFKINFLSVGGKKLKLTIWDTAGQERFRTITSSYYRGAHGIILVYDVTKRESFTNLADVWTKEIELHSTNKECIKMLVGNKVDKDEDRMVTKEEGLAFAQERGCLFVESSAKTRENVEKCFEELALKILQVPSLLEEGSSVVKRNTLTLKQKQENANRSGGCCQ</sequence>
<evidence type="ECO:0000256" key="10">
    <source>
        <dbReference type="ARBA" id="ARBA00060176"/>
    </source>
</evidence>
<evidence type="ECO:0000256" key="1">
    <source>
        <dbReference type="ARBA" id="ARBA00004342"/>
    </source>
</evidence>
<dbReference type="SMR" id="A0A3L6D918"/>
<comment type="similarity">
    <text evidence="2">Belongs to the small GTPase superfamily. Rab family.</text>
</comment>
<dbReference type="EMBL" id="NCVQ01000010">
    <property type="protein sequence ID" value="PWZ05072.1"/>
    <property type="molecule type" value="Genomic_DNA"/>
</dbReference>
<dbReference type="GO" id="GO:0005525">
    <property type="term" value="F:GTP binding"/>
    <property type="evidence" value="ECO:0007669"/>
    <property type="project" value="UniProtKB-KW"/>
</dbReference>
<dbReference type="OMA" id="YSTNRDC"/>
<dbReference type="SMART" id="SM00174">
    <property type="entry name" value="RHO"/>
    <property type="match status" value="1"/>
</dbReference>
<comment type="subcellular location">
    <subcellularLocation>
        <location evidence="1">Cell membrane</location>
        <topology evidence="1">Lipid-anchor</topology>
        <orientation evidence="1">Cytoplasmic side</orientation>
    </subcellularLocation>
</comment>
<dbReference type="Pfam" id="PF00071">
    <property type="entry name" value="Ras"/>
    <property type="match status" value="1"/>
</dbReference>
<comment type="caution">
    <text evidence="12">The sequence shown here is derived from an EMBL/GenBank/DDBJ whole genome shotgun (WGS) entry which is preliminary data.</text>
</comment>
<accession>A0A3L6D918</accession>
<gene>
    <name evidence="12" type="primary">RABC2A_2</name>
    <name evidence="12" type="ORF">Zm00014a_021461</name>
</gene>
<dbReference type="PANTHER" id="PTHR47977">
    <property type="entry name" value="RAS-RELATED PROTEIN RAB"/>
    <property type="match status" value="1"/>
</dbReference>
<keyword evidence="9" id="KW-0449">Lipoprotein</keyword>
<dbReference type="SMART" id="SM00175">
    <property type="entry name" value="RAB"/>
    <property type="match status" value="1"/>
</dbReference>
<evidence type="ECO:0000256" key="2">
    <source>
        <dbReference type="ARBA" id="ARBA00006270"/>
    </source>
</evidence>
<dbReference type="GO" id="GO:0015031">
    <property type="term" value="P:protein transport"/>
    <property type="evidence" value="ECO:0007669"/>
    <property type="project" value="UniProtKB-KW"/>
</dbReference>
<keyword evidence="6" id="KW-0653">Protein transport</keyword>
<dbReference type="PROSITE" id="PS51419">
    <property type="entry name" value="RAB"/>
    <property type="match status" value="1"/>
</dbReference>
<dbReference type="FunFam" id="3.40.50.300:FF:000456">
    <property type="entry name" value="Ras-related protein RABC1"/>
    <property type="match status" value="1"/>
</dbReference>
<dbReference type="SMART" id="SM00177">
    <property type="entry name" value="ARF"/>
    <property type="match status" value="1"/>
</dbReference>
<keyword evidence="8" id="KW-0472">Membrane</keyword>
<dbReference type="AlphaFoldDB" id="A0A3L6D918"/>
<dbReference type="GO" id="GO:0003924">
    <property type="term" value="F:GTPase activity"/>
    <property type="evidence" value="ECO:0007669"/>
    <property type="project" value="InterPro"/>
</dbReference>
<dbReference type="Proteomes" id="UP000251960">
    <property type="component" value="Chromosome 9"/>
</dbReference>
<dbReference type="SMART" id="SM00176">
    <property type="entry name" value="RAN"/>
    <property type="match status" value="1"/>
</dbReference>
<reference evidence="12 13" key="1">
    <citation type="journal article" date="2018" name="Nat. Genet.">
        <title>Extensive intraspecific gene order and gene structural variations between Mo17 and other maize genomes.</title>
        <authorList>
            <person name="Sun S."/>
            <person name="Zhou Y."/>
            <person name="Chen J."/>
            <person name="Shi J."/>
            <person name="Zhao H."/>
            <person name="Zhao H."/>
            <person name="Song W."/>
            <person name="Zhang M."/>
            <person name="Cui Y."/>
            <person name="Dong X."/>
            <person name="Liu H."/>
            <person name="Ma X."/>
            <person name="Jiao Y."/>
            <person name="Wang B."/>
            <person name="Wei X."/>
            <person name="Stein J.C."/>
            <person name="Glaubitz J.C."/>
            <person name="Lu F."/>
            <person name="Yu G."/>
            <person name="Liang C."/>
            <person name="Fengler K."/>
            <person name="Li B."/>
            <person name="Rafalski A."/>
            <person name="Schnable P.S."/>
            <person name="Ware D.H."/>
            <person name="Buckler E.S."/>
            <person name="Lai J."/>
        </authorList>
    </citation>
    <scope>NUCLEOTIDE SEQUENCE [LARGE SCALE GENOMIC DNA]</scope>
    <source>
        <strain evidence="13">cv. Missouri 17</strain>
        <tissue evidence="12">Seedling</tissue>
    </source>
</reference>
<evidence type="ECO:0000256" key="9">
    <source>
        <dbReference type="ARBA" id="ARBA00023288"/>
    </source>
</evidence>
<keyword evidence="3" id="KW-0813">Transport</keyword>
<keyword evidence="4" id="KW-1003">Cell membrane</keyword>
<dbReference type="CDD" id="cd01863">
    <property type="entry name" value="Rab18"/>
    <property type="match status" value="1"/>
</dbReference>
<evidence type="ECO:0000313" key="13">
    <source>
        <dbReference type="Proteomes" id="UP000251960"/>
    </source>
</evidence>
<dbReference type="Gene3D" id="3.40.50.300">
    <property type="entry name" value="P-loop containing nucleotide triphosphate hydrolases"/>
    <property type="match status" value="1"/>
</dbReference>
<proteinExistence type="inferred from homology"/>
<dbReference type="ExpressionAtlas" id="A0A3L6D918">
    <property type="expression patterns" value="baseline and differential"/>
</dbReference>
<dbReference type="SMART" id="SM00173">
    <property type="entry name" value="RAS"/>
    <property type="match status" value="1"/>
</dbReference>
<dbReference type="PROSITE" id="PS51421">
    <property type="entry name" value="RAS"/>
    <property type="match status" value="1"/>
</dbReference>
<name>A0A3L6D918_MAIZE</name>